<dbReference type="EMBL" id="BSDC01000001">
    <property type="protein sequence ID" value="GLH66455.1"/>
    <property type="molecule type" value="Genomic_DNA"/>
</dbReference>
<name>A0ABQ5PWJ5_9BACT</name>
<gene>
    <name evidence="2" type="ORF">GETHED_08190</name>
</gene>
<comment type="caution">
    <text evidence="2">The sequence shown here is derived from an EMBL/GenBank/DDBJ whole genome shotgun (WGS) entry which is preliminary data.</text>
</comment>
<reference evidence="2" key="1">
    <citation type="journal article" date="2023" name="Antonie Van Leeuwenhoek">
        <title>Mesoterricola silvestris gen. nov., sp. nov., Mesoterricola sediminis sp. nov., Geothrix oryzae sp. nov., Geothrix edaphica sp. nov., Geothrix rubra sp. nov., and Geothrix limicola sp. nov., six novel members of Acidobacteriota isolated from soils.</title>
        <authorList>
            <person name="Itoh H."/>
            <person name="Sugisawa Y."/>
            <person name="Mise K."/>
            <person name="Xu Z."/>
            <person name="Kuniyasu M."/>
            <person name="Ushijima N."/>
            <person name="Kawano K."/>
            <person name="Kobayashi E."/>
            <person name="Shiratori Y."/>
            <person name="Masuda Y."/>
            <person name="Senoo K."/>
        </authorList>
    </citation>
    <scope>NUCLEOTIDE SEQUENCE</scope>
    <source>
        <strain evidence="2">Red802</strain>
    </source>
</reference>
<keyword evidence="3" id="KW-1185">Reference proteome</keyword>
<evidence type="ECO:0000256" key="1">
    <source>
        <dbReference type="SAM" id="MobiDB-lite"/>
    </source>
</evidence>
<sequence length="74" mass="8292">MKNYHLAKEGNAWNLKPEGGSRPVVHAATKAEAIGQMRAYMHGHEGSVKIHKENGQIQEERTYPKSADPRRIKG</sequence>
<dbReference type="Pfam" id="PF09954">
    <property type="entry name" value="DUF2188"/>
    <property type="match status" value="1"/>
</dbReference>
<evidence type="ECO:0000313" key="2">
    <source>
        <dbReference type="EMBL" id="GLH66455.1"/>
    </source>
</evidence>
<accession>A0ABQ5PWJ5</accession>
<dbReference type="RefSeq" id="WP_285606713.1">
    <property type="nucleotide sequence ID" value="NZ_BSDC01000001.1"/>
</dbReference>
<evidence type="ECO:0008006" key="4">
    <source>
        <dbReference type="Google" id="ProtNLM"/>
    </source>
</evidence>
<organism evidence="2 3">
    <name type="scientific">Geothrix edaphica</name>
    <dbReference type="NCBI Taxonomy" id="2927976"/>
    <lineage>
        <taxon>Bacteria</taxon>
        <taxon>Pseudomonadati</taxon>
        <taxon>Acidobacteriota</taxon>
        <taxon>Holophagae</taxon>
        <taxon>Holophagales</taxon>
        <taxon>Holophagaceae</taxon>
        <taxon>Geothrix</taxon>
    </lineage>
</organism>
<protein>
    <recommendedName>
        <fullName evidence="4">DUF2188 domain-containing protein</fullName>
    </recommendedName>
</protein>
<feature type="region of interest" description="Disordered" evidence="1">
    <location>
        <begin position="50"/>
        <end position="74"/>
    </location>
</feature>
<dbReference type="InterPro" id="IPR018691">
    <property type="entry name" value="DUF2188"/>
</dbReference>
<dbReference type="Proteomes" id="UP001165044">
    <property type="component" value="Unassembled WGS sequence"/>
</dbReference>
<evidence type="ECO:0000313" key="3">
    <source>
        <dbReference type="Proteomes" id="UP001165044"/>
    </source>
</evidence>
<proteinExistence type="predicted"/>